<gene>
    <name evidence="4" type="ORF">CBW65_00550</name>
</gene>
<dbReference type="InterPro" id="IPR046342">
    <property type="entry name" value="CBS_dom_sf"/>
</dbReference>
<proteinExistence type="predicted"/>
<protein>
    <submittedName>
        <fullName evidence="4">CBS domain-containing protein</fullName>
    </submittedName>
</protein>
<dbReference type="InterPro" id="IPR051257">
    <property type="entry name" value="Diverse_CBS-Domain"/>
</dbReference>
<dbReference type="SUPFAM" id="SSF54631">
    <property type="entry name" value="CBS-domain pair"/>
    <property type="match status" value="1"/>
</dbReference>
<dbReference type="OrthoDB" id="9802114at2"/>
<dbReference type="AlphaFoldDB" id="A0A1Y0IGU6"/>
<dbReference type="PROSITE" id="PS51371">
    <property type="entry name" value="CBS"/>
    <property type="match status" value="2"/>
</dbReference>
<dbReference type="InterPro" id="IPR000644">
    <property type="entry name" value="CBS_dom"/>
</dbReference>
<accession>A0A1Y0IGU6</accession>
<dbReference type="EMBL" id="CP021434">
    <property type="protein sequence ID" value="ARU59698.1"/>
    <property type="molecule type" value="Genomic_DNA"/>
</dbReference>
<keyword evidence="5" id="KW-1185">Reference proteome</keyword>
<evidence type="ECO:0000259" key="3">
    <source>
        <dbReference type="PROSITE" id="PS51371"/>
    </source>
</evidence>
<dbReference type="Proteomes" id="UP000195437">
    <property type="component" value="Chromosome"/>
</dbReference>
<dbReference type="SMART" id="SM00116">
    <property type="entry name" value="CBS"/>
    <property type="match status" value="2"/>
</dbReference>
<dbReference type="PANTHER" id="PTHR43080:SF2">
    <property type="entry name" value="CBS DOMAIN-CONTAINING PROTEIN"/>
    <property type="match status" value="1"/>
</dbReference>
<evidence type="ECO:0000313" key="5">
    <source>
        <dbReference type="Proteomes" id="UP000195437"/>
    </source>
</evidence>
<dbReference type="PANTHER" id="PTHR43080">
    <property type="entry name" value="CBS DOMAIN-CONTAINING PROTEIN CBSX3, MITOCHONDRIAL"/>
    <property type="match status" value="1"/>
</dbReference>
<name>A0A1Y0IGU6_9BACL</name>
<keyword evidence="1 2" id="KW-0129">CBS domain</keyword>
<dbReference type="Gene3D" id="3.10.580.10">
    <property type="entry name" value="CBS-domain"/>
    <property type="match status" value="1"/>
</dbReference>
<dbReference type="KEGG" id="tum:CBW65_00550"/>
<sequence>MKVRDLMTNEVITLKAKHTLQDAAKLMLDLNVGVIPVAEEGDKLRGIITDRDIVVRAVSKGADITKAKINDYMSPKLVSINPSESAEEAAKLMAEHQIRRLPVVEEGHMVGIISIGDLSVVDIHENEAAFALHDISTPARPQL</sequence>
<feature type="domain" description="CBS" evidence="3">
    <location>
        <begin position="7"/>
        <end position="64"/>
    </location>
</feature>
<evidence type="ECO:0000313" key="4">
    <source>
        <dbReference type="EMBL" id="ARU59698.1"/>
    </source>
</evidence>
<feature type="domain" description="CBS" evidence="3">
    <location>
        <begin position="73"/>
        <end position="128"/>
    </location>
</feature>
<evidence type="ECO:0000256" key="2">
    <source>
        <dbReference type="PROSITE-ProRule" id="PRU00703"/>
    </source>
</evidence>
<reference evidence="5" key="1">
    <citation type="submission" date="2017-05" db="EMBL/GenBank/DDBJ databases">
        <authorList>
            <person name="Sung H."/>
        </authorList>
    </citation>
    <scope>NUCLEOTIDE SEQUENCE [LARGE SCALE GENOMIC DNA]</scope>
    <source>
        <strain evidence="5">AR23208</strain>
    </source>
</reference>
<dbReference type="CDD" id="cd04622">
    <property type="entry name" value="CBS_pair_HRP1_like"/>
    <property type="match status" value="1"/>
</dbReference>
<dbReference type="RefSeq" id="WP_087455086.1">
    <property type="nucleotide sequence ID" value="NZ_CP021434.1"/>
</dbReference>
<evidence type="ECO:0000256" key="1">
    <source>
        <dbReference type="ARBA" id="ARBA00023122"/>
    </source>
</evidence>
<dbReference type="Pfam" id="PF00571">
    <property type="entry name" value="CBS"/>
    <property type="match status" value="2"/>
</dbReference>
<organism evidence="4 5">
    <name type="scientific">Tumebacillus avium</name>
    <dbReference type="NCBI Taxonomy" id="1903704"/>
    <lineage>
        <taxon>Bacteria</taxon>
        <taxon>Bacillati</taxon>
        <taxon>Bacillota</taxon>
        <taxon>Bacilli</taxon>
        <taxon>Bacillales</taxon>
        <taxon>Alicyclobacillaceae</taxon>
        <taxon>Tumebacillus</taxon>
    </lineage>
</organism>